<organism evidence="5">
    <name type="scientific">Trypanosoma vivax (strain Y486)</name>
    <dbReference type="NCBI Taxonomy" id="1055687"/>
    <lineage>
        <taxon>Eukaryota</taxon>
        <taxon>Discoba</taxon>
        <taxon>Euglenozoa</taxon>
        <taxon>Kinetoplastea</taxon>
        <taxon>Metakinetoplastina</taxon>
        <taxon>Trypanosomatida</taxon>
        <taxon>Trypanosomatidae</taxon>
        <taxon>Trypanosoma</taxon>
        <taxon>Duttonella</taxon>
    </lineage>
</organism>
<evidence type="ECO:0000256" key="2">
    <source>
        <dbReference type="ARBA" id="ARBA00022448"/>
    </source>
</evidence>
<comment type="similarity">
    <text evidence="1">Belongs to the SNAP family.</text>
</comment>
<feature type="signal peptide" evidence="4">
    <location>
        <begin position="1"/>
        <end position="30"/>
    </location>
</feature>
<dbReference type="GO" id="GO:0006886">
    <property type="term" value="P:intracellular protein transport"/>
    <property type="evidence" value="ECO:0007669"/>
    <property type="project" value="InterPro"/>
</dbReference>
<feature type="chain" id="PRO_5003410473" description="Soluble NSF attachment protein" evidence="4">
    <location>
        <begin position="31"/>
        <end position="369"/>
    </location>
</feature>
<proteinExistence type="inferred from homology"/>
<dbReference type="EMBL" id="HE573027">
    <property type="protein sequence ID" value="CCC54205.1"/>
    <property type="molecule type" value="Genomic_DNA"/>
</dbReference>
<dbReference type="AlphaFoldDB" id="G0U9C0"/>
<keyword evidence="4" id="KW-0732">Signal</keyword>
<dbReference type="SUPFAM" id="SSF48452">
    <property type="entry name" value="TPR-like"/>
    <property type="match status" value="1"/>
</dbReference>
<gene>
    <name evidence="5" type="ORF">TVY486_1116890</name>
</gene>
<keyword evidence="2" id="KW-0813">Transport</keyword>
<dbReference type="GO" id="GO:0005774">
    <property type="term" value="C:vacuolar membrane"/>
    <property type="evidence" value="ECO:0007669"/>
    <property type="project" value="TreeGrafter"/>
</dbReference>
<evidence type="ECO:0000313" key="5">
    <source>
        <dbReference type="EMBL" id="CCC54205.1"/>
    </source>
</evidence>
<sequence>MFLGHKLHCFFVFFFKFLFLLHLFPWTSRGDLPYTLRQYQGGGSHTSFIQRVRQQAYLEWSLLLRGHLFRGAQTRKVPMSKQPEQLVAEADKLLKKGFFSFFSGDNSDKAHEKLIQAATQYRALGDFHNAAEVLRRAAKLSKENGNEAESITNAEDAARCFVKANETASAIPLYETVVDFYDRNKQPQKAAKVCTSISEITPHDQSVEWLKRAHKYHEQQGSRVHATDVLRTMAELKVKAGDFMGACDLYQQLAKKALDDRVSRPIARNFLFMSLLAYLATFTRESIREKAAELRERFEMCQDLEPQFNEHTREYMLIRSVIEAMEEENVETMTTAIDDYKLVCTWDSLKESMLTRAQTALSARVNSLL</sequence>
<dbReference type="GO" id="GO:0035494">
    <property type="term" value="P:SNARE complex disassembly"/>
    <property type="evidence" value="ECO:0007669"/>
    <property type="project" value="TreeGrafter"/>
</dbReference>
<dbReference type="GO" id="GO:0019905">
    <property type="term" value="F:syntaxin binding"/>
    <property type="evidence" value="ECO:0007669"/>
    <property type="project" value="TreeGrafter"/>
</dbReference>
<evidence type="ECO:0000256" key="1">
    <source>
        <dbReference type="ARBA" id="ARBA00010050"/>
    </source>
</evidence>
<evidence type="ECO:0000256" key="4">
    <source>
        <dbReference type="SAM" id="SignalP"/>
    </source>
</evidence>
<dbReference type="PANTHER" id="PTHR13768">
    <property type="entry name" value="SOLUBLE NSF ATTACHMENT PROTEIN SNAP"/>
    <property type="match status" value="1"/>
</dbReference>
<dbReference type="VEuPathDB" id="TriTrypDB:TvY486_1116890"/>
<keyword evidence="3" id="KW-0653">Protein transport</keyword>
<dbReference type="Pfam" id="PF14938">
    <property type="entry name" value="SNAP"/>
    <property type="match status" value="1"/>
</dbReference>
<dbReference type="InterPro" id="IPR000744">
    <property type="entry name" value="NSF_attach"/>
</dbReference>
<dbReference type="InterPro" id="IPR011990">
    <property type="entry name" value="TPR-like_helical_dom_sf"/>
</dbReference>
<name>G0U9C0_TRYVY</name>
<reference evidence="5" key="1">
    <citation type="journal article" date="2012" name="Proc. Natl. Acad. Sci. U.S.A.">
        <title>Antigenic diversity is generated by distinct evolutionary mechanisms in African trypanosome species.</title>
        <authorList>
            <person name="Jackson A.P."/>
            <person name="Berry A."/>
            <person name="Aslett M."/>
            <person name="Allison H.C."/>
            <person name="Burton P."/>
            <person name="Vavrova-Anderson J."/>
            <person name="Brown R."/>
            <person name="Browne H."/>
            <person name="Corton N."/>
            <person name="Hauser H."/>
            <person name="Gamble J."/>
            <person name="Gilderthorp R."/>
            <person name="Marcello L."/>
            <person name="McQuillan J."/>
            <person name="Otto T.D."/>
            <person name="Quail M.A."/>
            <person name="Sanders M.J."/>
            <person name="van Tonder A."/>
            <person name="Ginger M.L."/>
            <person name="Field M.C."/>
            <person name="Barry J.D."/>
            <person name="Hertz-Fowler C."/>
            <person name="Berriman M."/>
        </authorList>
    </citation>
    <scope>NUCLEOTIDE SEQUENCE</scope>
    <source>
        <strain evidence="5">Y486</strain>
    </source>
</reference>
<protein>
    <recommendedName>
        <fullName evidence="6">Soluble NSF attachment protein</fullName>
    </recommendedName>
</protein>
<dbReference type="GO" id="GO:0031201">
    <property type="term" value="C:SNARE complex"/>
    <property type="evidence" value="ECO:0007669"/>
    <property type="project" value="TreeGrafter"/>
</dbReference>
<evidence type="ECO:0000256" key="3">
    <source>
        <dbReference type="ARBA" id="ARBA00022927"/>
    </source>
</evidence>
<dbReference type="Gene3D" id="1.25.40.10">
    <property type="entry name" value="Tetratricopeptide repeat domain"/>
    <property type="match status" value="1"/>
</dbReference>
<dbReference type="GO" id="GO:0005483">
    <property type="term" value="F:soluble NSF attachment protein activity"/>
    <property type="evidence" value="ECO:0007669"/>
    <property type="project" value="TreeGrafter"/>
</dbReference>
<accession>G0U9C0</accession>
<dbReference type="PANTHER" id="PTHR13768:SF41">
    <property type="entry name" value="SOLUBLE N-ETHYLMALEIMIDE SENSITIVE FACTOR (NSF) ATTACHMENT PROTEIN"/>
    <property type="match status" value="1"/>
</dbReference>
<evidence type="ECO:0008006" key="6">
    <source>
        <dbReference type="Google" id="ProtNLM"/>
    </source>
</evidence>